<dbReference type="GO" id="GO:0006814">
    <property type="term" value="P:sodium ion transport"/>
    <property type="evidence" value="ECO:0007669"/>
    <property type="project" value="UniProtKB-KW"/>
</dbReference>
<keyword evidence="1" id="KW-0813">Transport</keyword>
<dbReference type="Pfam" id="PF11973">
    <property type="entry name" value="NQRA_SLBB"/>
    <property type="match status" value="1"/>
</dbReference>
<dbReference type="InterPro" id="IPR056147">
    <property type="entry name" value="NQRA_N"/>
</dbReference>
<dbReference type="PANTHER" id="PTHR37839">
    <property type="entry name" value="NA(+)-TRANSLOCATING NADH-QUINONE REDUCTASE SUBUNIT A"/>
    <property type="match status" value="1"/>
</dbReference>
<evidence type="ECO:0000313" key="12">
    <source>
        <dbReference type="Proteomes" id="UP000032611"/>
    </source>
</evidence>
<dbReference type="KEGG" id="mey:TM49_03110"/>
<dbReference type="Pfam" id="PF24836">
    <property type="entry name" value="NQRA_2nd"/>
    <property type="match status" value="1"/>
</dbReference>
<feature type="domain" description="NqrA second alpha/beta" evidence="10">
    <location>
        <begin position="113"/>
        <end position="253"/>
    </location>
</feature>
<dbReference type="EMBL" id="CP010803">
    <property type="protein sequence ID" value="AJY44903.1"/>
    <property type="molecule type" value="Genomic_DNA"/>
</dbReference>
<feature type="domain" description="Na(+)-translocating NADH-quinone reductase subunit A C-terminal" evidence="9">
    <location>
        <begin position="260"/>
        <end position="305"/>
    </location>
</feature>
<evidence type="ECO:0000256" key="7">
    <source>
        <dbReference type="ARBA" id="ARBA00023201"/>
    </source>
</evidence>
<organism evidence="11 12">
    <name type="scientific">Martelella endophytica</name>
    <dbReference type="NCBI Taxonomy" id="1486262"/>
    <lineage>
        <taxon>Bacteria</taxon>
        <taxon>Pseudomonadati</taxon>
        <taxon>Pseudomonadota</taxon>
        <taxon>Alphaproteobacteria</taxon>
        <taxon>Hyphomicrobiales</taxon>
        <taxon>Aurantimonadaceae</taxon>
        <taxon>Martelella</taxon>
    </lineage>
</organism>
<keyword evidence="3" id="KW-0520">NAD</keyword>
<name>A0A0D5LNN3_MAREN</name>
<dbReference type="HOGENOM" id="CLU_046656_0_0_5"/>
<keyword evidence="4" id="KW-0915">Sodium</keyword>
<dbReference type="RefSeq" id="WP_052699688.1">
    <property type="nucleotide sequence ID" value="NZ_CP010803.1"/>
</dbReference>
<evidence type="ECO:0000259" key="9">
    <source>
        <dbReference type="Pfam" id="PF11973"/>
    </source>
</evidence>
<proteinExistence type="predicted"/>
<evidence type="ECO:0000259" key="10">
    <source>
        <dbReference type="Pfam" id="PF24836"/>
    </source>
</evidence>
<dbReference type="PANTHER" id="PTHR37839:SF1">
    <property type="entry name" value="NA(+)-TRANSLOCATING NADH-QUINONE REDUCTASE SUBUNIT A"/>
    <property type="match status" value="1"/>
</dbReference>
<keyword evidence="5" id="KW-0406">Ion transport</keyword>
<dbReference type="AlphaFoldDB" id="A0A0D5LNN3"/>
<evidence type="ECO:0000256" key="4">
    <source>
        <dbReference type="ARBA" id="ARBA00023053"/>
    </source>
</evidence>
<dbReference type="STRING" id="1486262.TM49_03110"/>
<keyword evidence="12" id="KW-1185">Reference proteome</keyword>
<evidence type="ECO:0000256" key="2">
    <source>
        <dbReference type="ARBA" id="ARBA00022967"/>
    </source>
</evidence>
<dbReference type="PATRIC" id="fig|1486262.3.peg.633"/>
<dbReference type="InterPro" id="IPR022615">
    <property type="entry name" value="NqrA_C_domain"/>
</dbReference>
<accession>A0A0D5LNN3</accession>
<evidence type="ECO:0000256" key="3">
    <source>
        <dbReference type="ARBA" id="ARBA00023027"/>
    </source>
</evidence>
<dbReference type="OrthoDB" id="9774536at2"/>
<evidence type="ECO:0000256" key="5">
    <source>
        <dbReference type="ARBA" id="ARBA00023065"/>
    </source>
</evidence>
<dbReference type="InterPro" id="IPR008703">
    <property type="entry name" value="NqrA"/>
</dbReference>
<gene>
    <name evidence="11" type="ORF">TM49_03110</name>
</gene>
<dbReference type="Pfam" id="PF05896">
    <property type="entry name" value="NQRA_N"/>
    <property type="match status" value="1"/>
</dbReference>
<evidence type="ECO:0000259" key="8">
    <source>
        <dbReference type="Pfam" id="PF05896"/>
    </source>
</evidence>
<dbReference type="InterPro" id="IPR056148">
    <property type="entry name" value="NQRA_2nd"/>
</dbReference>
<dbReference type="GO" id="GO:0016655">
    <property type="term" value="F:oxidoreductase activity, acting on NAD(P)H, quinone or similar compound as acceptor"/>
    <property type="evidence" value="ECO:0007669"/>
    <property type="project" value="InterPro"/>
</dbReference>
<protein>
    <submittedName>
        <fullName evidence="11">Na(+)-translocating NADH-quinone reductase subunit A</fullName>
    </submittedName>
</protein>
<evidence type="ECO:0000313" key="11">
    <source>
        <dbReference type="EMBL" id="AJY44903.1"/>
    </source>
</evidence>
<reference evidence="11 12" key="1">
    <citation type="journal article" date="2015" name="Genome Announc.">
        <title>Complete genome sequence of Martelella endophytica YC6887, which has antifungal activity associated with a halophyte.</title>
        <authorList>
            <person name="Khan A."/>
            <person name="Khan H."/>
            <person name="Chung E.J."/>
            <person name="Hossain M.T."/>
            <person name="Chung Y.R."/>
        </authorList>
    </citation>
    <scope>NUCLEOTIDE SEQUENCE [LARGE SCALE GENOMIC DNA]</scope>
    <source>
        <strain evidence="11">YC6887</strain>
    </source>
</reference>
<dbReference type="Proteomes" id="UP000032611">
    <property type="component" value="Chromosome"/>
</dbReference>
<evidence type="ECO:0000256" key="6">
    <source>
        <dbReference type="ARBA" id="ARBA00023075"/>
    </source>
</evidence>
<feature type="domain" description="NqrA N-terminal barrel-sandwich hybrid" evidence="8">
    <location>
        <begin position="29"/>
        <end position="93"/>
    </location>
</feature>
<sequence>MARLSAAGLSVPTGTPLPDYSSISTALTDEAGLVPAPGEELRVTPLVSVEDIVSQGQPLLELRAAPEIRLVAPMAGRVAAIELKPGRSLTQLVLFREETGERHVFAGPAGNADDMRALLQASGLWHRLRSRPFGHMPRPTETPSAIVIMAADSRPGAPAPTEALKGREAALARGLEALSLLTEDKLFFCEPHKARIGVDLPAEIIRVPVGRLHPLGLAGLQVHRLCPASIEKRVWDMHAEDVADLGELIETGMLPETRLVTVTGPALNSQRVVRTQPGADMRGLCFGHVRPGPHHVIAGSHIDGHAGHWLGPRDRQVTVLSHGAGQRRGHWFSAALTRAARPLPIIPTSALEQALGGDIPAAALVRALSSGDQESAVRLGALSLIEEDLALADYITAAEPSLSAQLRGILNRIEKEEVPA</sequence>
<evidence type="ECO:0000256" key="1">
    <source>
        <dbReference type="ARBA" id="ARBA00022448"/>
    </source>
</evidence>
<keyword evidence="7" id="KW-0739">Sodium transport</keyword>
<keyword evidence="6" id="KW-0830">Ubiquinone</keyword>
<keyword evidence="2" id="KW-1278">Translocase</keyword>